<evidence type="ECO:0000313" key="3">
    <source>
        <dbReference type="Proteomes" id="UP000024404"/>
    </source>
</evidence>
<evidence type="ECO:0000313" key="2">
    <source>
        <dbReference type="EnsemblMetazoa" id="OVOC4097.1"/>
    </source>
</evidence>
<keyword evidence="3" id="KW-1185">Reference proteome</keyword>
<sequence>MDRAMFPDFIQKLMEYEEWIIDEQKKAEQILRDGGYKIPRTRARINIWPKDFRKYLKMTNKNKRNNENEACYAVIGLTKRKVRFRSNSSRYSMSSPSIDKYKNSSILIKIARAINNFYAKQKADTTCKQKKMSETVAEKTQKSRGNREHRMKQRKKKLKKGNKQRRNQIVKKNKPQETFHDETRDQSNCH</sequence>
<dbReference type="Proteomes" id="UP000024404">
    <property type="component" value="Unassembled WGS sequence"/>
</dbReference>
<feature type="region of interest" description="Disordered" evidence="1">
    <location>
        <begin position="122"/>
        <end position="190"/>
    </location>
</feature>
<accession>A0A8R1XWD1</accession>
<feature type="compositionally biased region" description="Basic and acidic residues" evidence="1">
    <location>
        <begin position="122"/>
        <end position="148"/>
    </location>
</feature>
<reference evidence="3" key="1">
    <citation type="submission" date="2013-10" db="EMBL/GenBank/DDBJ databases">
        <title>Genome sequencing of Onchocerca volvulus.</title>
        <authorList>
            <person name="Cotton J."/>
            <person name="Tsai J."/>
            <person name="Stanley E."/>
            <person name="Tracey A."/>
            <person name="Holroyd N."/>
            <person name="Lustigman S."/>
            <person name="Berriman M."/>
        </authorList>
    </citation>
    <scope>NUCLEOTIDE SEQUENCE</scope>
</reference>
<protein>
    <submittedName>
        <fullName evidence="2">Uncharacterized protein</fullName>
    </submittedName>
</protein>
<organism evidence="2 3">
    <name type="scientific">Onchocerca volvulus</name>
    <dbReference type="NCBI Taxonomy" id="6282"/>
    <lineage>
        <taxon>Eukaryota</taxon>
        <taxon>Metazoa</taxon>
        <taxon>Ecdysozoa</taxon>
        <taxon>Nematoda</taxon>
        <taxon>Chromadorea</taxon>
        <taxon>Rhabditida</taxon>
        <taxon>Spirurina</taxon>
        <taxon>Spiruromorpha</taxon>
        <taxon>Filarioidea</taxon>
        <taxon>Onchocercidae</taxon>
        <taxon>Onchocerca</taxon>
    </lineage>
</organism>
<proteinExistence type="predicted"/>
<feature type="compositionally biased region" description="Basic and acidic residues" evidence="1">
    <location>
        <begin position="174"/>
        <end position="190"/>
    </location>
</feature>
<reference evidence="2" key="2">
    <citation type="submission" date="2022-06" db="UniProtKB">
        <authorList>
            <consortium name="EnsemblMetazoa"/>
        </authorList>
    </citation>
    <scope>IDENTIFICATION</scope>
</reference>
<evidence type="ECO:0000256" key="1">
    <source>
        <dbReference type="SAM" id="MobiDB-lite"/>
    </source>
</evidence>
<dbReference type="EMBL" id="CMVM020000127">
    <property type="status" value="NOT_ANNOTATED_CDS"/>
    <property type="molecule type" value="Genomic_DNA"/>
</dbReference>
<feature type="compositionally biased region" description="Basic residues" evidence="1">
    <location>
        <begin position="149"/>
        <end position="173"/>
    </location>
</feature>
<dbReference type="EnsemblMetazoa" id="OVOC4097.1">
    <property type="protein sequence ID" value="OVOC4097.1"/>
    <property type="gene ID" value="WBGene00240906"/>
</dbReference>
<dbReference type="OMA" id="NDECSAT"/>
<dbReference type="AlphaFoldDB" id="A0A8R1XWD1"/>
<name>A0A8R1XWD1_ONCVO</name>